<evidence type="ECO:0008006" key="3">
    <source>
        <dbReference type="Google" id="ProtNLM"/>
    </source>
</evidence>
<evidence type="ECO:0000313" key="1">
    <source>
        <dbReference type="EMBL" id="KAK4882082.1"/>
    </source>
</evidence>
<dbReference type="Proteomes" id="UP001353858">
    <property type="component" value="Unassembled WGS sequence"/>
</dbReference>
<proteinExistence type="predicted"/>
<dbReference type="AlphaFoldDB" id="A0AAN7Q1A5"/>
<reference evidence="2" key="1">
    <citation type="submission" date="2023-01" db="EMBL/GenBank/DDBJ databases">
        <title>Key to firefly adult light organ development and bioluminescence: homeobox transcription factors regulate luciferase expression and transportation to peroxisome.</title>
        <authorList>
            <person name="Fu X."/>
        </authorList>
    </citation>
    <scope>NUCLEOTIDE SEQUENCE [LARGE SCALE GENOMIC DNA]</scope>
</reference>
<sequence length="273" mass="31603">MNLRSPTWSVIKFPDENLVCAVPTSWLLSNITECYWPLYPQILVRMAIEKNKMPDSTTWKLFSYNGFRNNIYGMKQTFLQVKKSVLAMKCSDLDSHSDMERVAVSSCKRKIFKKMYSFSSVKESEGKEAHHVLPLLPMPPTFKPQYFIKYIQKTNNDDLCASSSQYNGIEDDGASLSGTPSRKEKLQKLSLTGGNDLYDFIFRTTQKLITNSFSSQFSWLGRKGKRVFKNLTLSQLVIKAAMKTKKLYYIQEAKVSIQKWLKRCKERAKNEKF</sequence>
<name>A0AAN7Q1A5_9COLE</name>
<organism evidence="1 2">
    <name type="scientific">Aquatica leii</name>
    <dbReference type="NCBI Taxonomy" id="1421715"/>
    <lineage>
        <taxon>Eukaryota</taxon>
        <taxon>Metazoa</taxon>
        <taxon>Ecdysozoa</taxon>
        <taxon>Arthropoda</taxon>
        <taxon>Hexapoda</taxon>
        <taxon>Insecta</taxon>
        <taxon>Pterygota</taxon>
        <taxon>Neoptera</taxon>
        <taxon>Endopterygota</taxon>
        <taxon>Coleoptera</taxon>
        <taxon>Polyphaga</taxon>
        <taxon>Elateriformia</taxon>
        <taxon>Elateroidea</taxon>
        <taxon>Lampyridae</taxon>
        <taxon>Luciolinae</taxon>
        <taxon>Aquatica</taxon>
    </lineage>
</organism>
<comment type="caution">
    <text evidence="1">The sequence shown here is derived from an EMBL/GenBank/DDBJ whole genome shotgun (WGS) entry which is preliminary data.</text>
</comment>
<gene>
    <name evidence="1" type="ORF">RN001_005401</name>
</gene>
<keyword evidence="2" id="KW-1185">Reference proteome</keyword>
<evidence type="ECO:0000313" key="2">
    <source>
        <dbReference type="Proteomes" id="UP001353858"/>
    </source>
</evidence>
<dbReference type="PANTHER" id="PTHR34153:SF2">
    <property type="entry name" value="SI:CH211-262H13.3-RELATED"/>
    <property type="match status" value="1"/>
</dbReference>
<protein>
    <recommendedName>
        <fullName evidence="3">DUF4806 domain-containing protein</fullName>
    </recommendedName>
</protein>
<accession>A0AAN7Q1A5</accession>
<dbReference type="EMBL" id="JARPUR010000002">
    <property type="protein sequence ID" value="KAK4882082.1"/>
    <property type="molecule type" value="Genomic_DNA"/>
</dbReference>
<dbReference type="PANTHER" id="PTHR34153">
    <property type="entry name" value="SI:CH211-262H13.3-RELATED-RELATED"/>
    <property type="match status" value="1"/>
</dbReference>